<dbReference type="AlphaFoldDB" id="Q1IHV8"/>
<dbReference type="RefSeq" id="WP_011525339.1">
    <property type="nucleotide sequence ID" value="NC_008009.1"/>
</dbReference>
<feature type="transmembrane region" description="Helical" evidence="1">
    <location>
        <begin position="16"/>
        <end position="35"/>
    </location>
</feature>
<keyword evidence="1" id="KW-0812">Transmembrane</keyword>
<dbReference type="EnsemblBacteria" id="ABF43542">
    <property type="protein sequence ID" value="ABF43542"/>
    <property type="gene ID" value="Acid345_4542"/>
</dbReference>
<evidence type="ECO:0000313" key="4">
    <source>
        <dbReference type="Proteomes" id="UP000002432"/>
    </source>
</evidence>
<protein>
    <recommendedName>
        <fullName evidence="2">Inositolphosphotransferase Aur1/Ipt1 domain-containing protein</fullName>
    </recommendedName>
</protein>
<dbReference type="InterPro" id="IPR026841">
    <property type="entry name" value="Aur1/Ipt1"/>
</dbReference>
<dbReference type="Proteomes" id="UP000002432">
    <property type="component" value="Chromosome"/>
</dbReference>
<dbReference type="OrthoDB" id="129887at2"/>
<organism evidence="3 4">
    <name type="scientific">Koribacter versatilis (strain Ellin345)</name>
    <dbReference type="NCBI Taxonomy" id="204669"/>
    <lineage>
        <taxon>Bacteria</taxon>
        <taxon>Pseudomonadati</taxon>
        <taxon>Acidobacteriota</taxon>
        <taxon>Terriglobia</taxon>
        <taxon>Terriglobales</taxon>
        <taxon>Candidatus Korobacteraceae</taxon>
        <taxon>Candidatus Korobacter</taxon>
    </lineage>
</organism>
<feature type="transmembrane region" description="Helical" evidence="1">
    <location>
        <begin position="122"/>
        <end position="140"/>
    </location>
</feature>
<feature type="transmembrane region" description="Helical" evidence="1">
    <location>
        <begin position="368"/>
        <end position="389"/>
    </location>
</feature>
<dbReference type="GO" id="GO:0016020">
    <property type="term" value="C:membrane"/>
    <property type="evidence" value="ECO:0007669"/>
    <property type="project" value="UniProtKB-SubCell"/>
</dbReference>
<feature type="transmembrane region" description="Helical" evidence="1">
    <location>
        <begin position="41"/>
        <end position="59"/>
    </location>
</feature>
<keyword evidence="1" id="KW-0472">Membrane</keyword>
<dbReference type="eggNOG" id="COG0671">
    <property type="taxonomic scope" value="Bacteria"/>
</dbReference>
<proteinExistence type="predicted"/>
<name>Q1IHV8_KORVE</name>
<feature type="transmembrane region" description="Helical" evidence="1">
    <location>
        <begin position="313"/>
        <end position="334"/>
    </location>
</feature>
<feature type="transmembrane region" description="Helical" evidence="1">
    <location>
        <begin position="214"/>
        <end position="238"/>
    </location>
</feature>
<keyword evidence="4" id="KW-1185">Reference proteome</keyword>
<evidence type="ECO:0000313" key="3">
    <source>
        <dbReference type="EMBL" id="ABF43542.1"/>
    </source>
</evidence>
<dbReference type="EMBL" id="CP000360">
    <property type="protein sequence ID" value="ABF43542.1"/>
    <property type="molecule type" value="Genomic_DNA"/>
</dbReference>
<evidence type="ECO:0000259" key="2">
    <source>
        <dbReference type="Pfam" id="PF14378"/>
    </source>
</evidence>
<dbReference type="STRING" id="204669.Acid345_4542"/>
<feature type="transmembrane region" description="Helical" evidence="1">
    <location>
        <begin position="90"/>
        <end position="110"/>
    </location>
</feature>
<gene>
    <name evidence="3" type="ordered locus">Acid345_4542</name>
</gene>
<evidence type="ECO:0000256" key="1">
    <source>
        <dbReference type="SAM" id="Phobius"/>
    </source>
</evidence>
<dbReference type="KEGG" id="aba:Acid345_4542"/>
<dbReference type="Pfam" id="PF14378">
    <property type="entry name" value="PAP2_3"/>
    <property type="match status" value="1"/>
</dbReference>
<sequence>MSAGLFARELGPAQKILATAALAFAAFGCALHPYVYHDFLIVPYFAVGLACILILQLRVMPSVRDAIAVVVLGLALLQVDLRLLGYATSAMAVLSLFGLASLLVLGWRAIWGKAKADALHRAFVAAIGLGVCVAFTGLYIERSAFWQTKMYDLFLYSFDASLGGQWTFRLAQFTAHHPGAHFVSAMVYNVVLVPPALVYAALLNDERRARTALWAFLIVGPLACVCFLLFPATGPVYAFKTFPMLAVPAGEIARLVPGPVGISGPRNAIPSLHFAWVLLAYWNSRDTKAAIRVFCAVMLALTIYATLETGEHYGVDLLVAVPFALGIQALAMWLGGIRSRCVTQAIFVPLGITVAWFVLLRFCNRVCWVSAVVPWAAVLLTLGACLYLYRRLVAVQKESGSIEKQSVSRETTDLVHAGSAG</sequence>
<dbReference type="HOGENOM" id="CLU_674220_0_0_0"/>
<feature type="domain" description="Inositolphosphotransferase Aur1/Ipt1" evidence="2">
    <location>
        <begin position="155"/>
        <end position="329"/>
    </location>
</feature>
<feature type="transmembrane region" description="Helical" evidence="1">
    <location>
        <begin position="182"/>
        <end position="202"/>
    </location>
</feature>
<feature type="transmembrane region" description="Helical" evidence="1">
    <location>
        <begin position="341"/>
        <end position="362"/>
    </location>
</feature>
<accession>Q1IHV8</accession>
<reference evidence="3 4" key="1">
    <citation type="journal article" date="2009" name="Appl. Environ. Microbiol.">
        <title>Three genomes from the phylum Acidobacteria provide insight into the lifestyles of these microorganisms in soils.</title>
        <authorList>
            <person name="Ward N.L."/>
            <person name="Challacombe J.F."/>
            <person name="Janssen P.H."/>
            <person name="Henrissat B."/>
            <person name="Coutinho P.M."/>
            <person name="Wu M."/>
            <person name="Xie G."/>
            <person name="Haft D.H."/>
            <person name="Sait M."/>
            <person name="Badger J."/>
            <person name="Barabote R.D."/>
            <person name="Bradley B."/>
            <person name="Brettin T.S."/>
            <person name="Brinkac L.M."/>
            <person name="Bruce D."/>
            <person name="Creasy T."/>
            <person name="Daugherty S.C."/>
            <person name="Davidsen T.M."/>
            <person name="DeBoy R.T."/>
            <person name="Detter J.C."/>
            <person name="Dodson R.J."/>
            <person name="Durkin A.S."/>
            <person name="Ganapathy A."/>
            <person name="Gwinn-Giglio M."/>
            <person name="Han C.S."/>
            <person name="Khouri H."/>
            <person name="Kiss H."/>
            <person name="Kothari S.P."/>
            <person name="Madupu R."/>
            <person name="Nelson K.E."/>
            <person name="Nelson W.C."/>
            <person name="Paulsen I."/>
            <person name="Penn K."/>
            <person name="Ren Q."/>
            <person name="Rosovitz M.J."/>
            <person name="Selengut J.D."/>
            <person name="Shrivastava S."/>
            <person name="Sullivan S.A."/>
            <person name="Tapia R."/>
            <person name="Thompson L.S."/>
            <person name="Watkins K.L."/>
            <person name="Yang Q."/>
            <person name="Yu C."/>
            <person name="Zafar N."/>
            <person name="Zhou L."/>
            <person name="Kuske C.R."/>
        </authorList>
    </citation>
    <scope>NUCLEOTIDE SEQUENCE [LARGE SCALE GENOMIC DNA]</scope>
    <source>
        <strain evidence="3 4">Ellin345</strain>
    </source>
</reference>
<keyword evidence="1" id="KW-1133">Transmembrane helix</keyword>
<feature type="transmembrane region" description="Helical" evidence="1">
    <location>
        <begin position="289"/>
        <end position="307"/>
    </location>
</feature>